<evidence type="ECO:0008006" key="4">
    <source>
        <dbReference type="Google" id="ProtNLM"/>
    </source>
</evidence>
<dbReference type="Proteomes" id="UP000469125">
    <property type="component" value="Unassembled WGS sequence"/>
</dbReference>
<organism evidence="2 3">
    <name type="scientific">Ornithinibacillus caprae</name>
    <dbReference type="NCBI Taxonomy" id="2678566"/>
    <lineage>
        <taxon>Bacteria</taxon>
        <taxon>Bacillati</taxon>
        <taxon>Bacillota</taxon>
        <taxon>Bacilli</taxon>
        <taxon>Bacillales</taxon>
        <taxon>Bacillaceae</taxon>
        <taxon>Ornithinibacillus</taxon>
    </lineage>
</organism>
<keyword evidence="3" id="KW-1185">Reference proteome</keyword>
<evidence type="ECO:0000313" key="3">
    <source>
        <dbReference type="Proteomes" id="UP000469125"/>
    </source>
</evidence>
<evidence type="ECO:0000256" key="1">
    <source>
        <dbReference type="SAM" id="SignalP"/>
    </source>
</evidence>
<proteinExistence type="predicted"/>
<dbReference type="RefSeq" id="WP_155667692.1">
    <property type="nucleotide sequence ID" value="NZ_WOCA01000003.1"/>
</dbReference>
<protein>
    <recommendedName>
        <fullName evidence="4">Phr family secreted Rap phosphatase inhibitor</fullName>
    </recommendedName>
</protein>
<reference evidence="2 3" key="1">
    <citation type="submission" date="2019-11" db="EMBL/GenBank/DDBJ databases">
        <authorList>
            <person name="Li X."/>
        </authorList>
    </citation>
    <scope>NUCLEOTIDE SEQUENCE [LARGE SCALE GENOMIC DNA]</scope>
    <source>
        <strain evidence="2 3">L9</strain>
    </source>
</reference>
<evidence type="ECO:0000313" key="2">
    <source>
        <dbReference type="EMBL" id="MUK87800.1"/>
    </source>
</evidence>
<feature type="signal peptide" evidence="1">
    <location>
        <begin position="1"/>
        <end position="21"/>
    </location>
</feature>
<feature type="chain" id="PRO_5039632649" description="Phr family secreted Rap phosphatase inhibitor" evidence="1">
    <location>
        <begin position="22"/>
        <end position="48"/>
    </location>
</feature>
<gene>
    <name evidence="2" type="ORF">GMD78_05215</name>
</gene>
<name>A0A6N8FE47_9BACI</name>
<keyword evidence="1" id="KW-0732">Signal</keyword>
<dbReference type="AlphaFoldDB" id="A0A6N8FE47"/>
<sequence>MKKLIAISFVSFALILSGLSASNVNHTIILADEEHPDHDSSDPGEGGH</sequence>
<accession>A0A6N8FE47</accession>
<comment type="caution">
    <text evidence="2">The sequence shown here is derived from an EMBL/GenBank/DDBJ whole genome shotgun (WGS) entry which is preliminary data.</text>
</comment>
<dbReference type="EMBL" id="WOCA01000003">
    <property type="protein sequence ID" value="MUK87800.1"/>
    <property type="molecule type" value="Genomic_DNA"/>
</dbReference>